<keyword evidence="3" id="KW-1185">Reference proteome</keyword>
<name>A0AAE0GH79_9CHLO</name>
<comment type="caution">
    <text evidence="2">The sequence shown here is derived from an EMBL/GenBank/DDBJ whole genome shotgun (WGS) entry which is preliminary data.</text>
</comment>
<feature type="region of interest" description="Disordered" evidence="1">
    <location>
        <begin position="252"/>
        <end position="271"/>
    </location>
</feature>
<evidence type="ECO:0000313" key="2">
    <source>
        <dbReference type="EMBL" id="KAK3277883.1"/>
    </source>
</evidence>
<gene>
    <name evidence="2" type="ORF">CYMTET_14144</name>
</gene>
<feature type="compositionally biased region" description="Polar residues" evidence="1">
    <location>
        <begin position="261"/>
        <end position="271"/>
    </location>
</feature>
<dbReference type="AlphaFoldDB" id="A0AAE0GH79"/>
<dbReference type="EMBL" id="LGRX02005806">
    <property type="protein sequence ID" value="KAK3277883.1"/>
    <property type="molecule type" value="Genomic_DNA"/>
</dbReference>
<evidence type="ECO:0000313" key="3">
    <source>
        <dbReference type="Proteomes" id="UP001190700"/>
    </source>
</evidence>
<protein>
    <submittedName>
        <fullName evidence="2">Uncharacterized protein</fullName>
    </submittedName>
</protein>
<sequence>MSAPVSSSRLYAEVEQETFQQKFATLVLMHCDVTRDLDQWSQQLDQDTVAYFLYATFVAKYSAVCGASGKEVNLELLFGTISTPSILSHYLRNIFKYATTLCSIKGNEVVIEGEGALENVKKLIKCTKNTVQRENIRNLVGCLLQYNFYFPTLESVQAQIEDRLQAQQLEPQPEEESLSVSGLATIDLSEGAQGEYDPEEQEKEWEGAYGEANILGQQEPSLINHEEEGEFDLSSLQFTAEYKQSVRDKTTEIEGYEVDLENNSQTNNLSA</sequence>
<accession>A0AAE0GH79</accession>
<proteinExistence type="predicted"/>
<organism evidence="2 3">
    <name type="scientific">Cymbomonas tetramitiformis</name>
    <dbReference type="NCBI Taxonomy" id="36881"/>
    <lineage>
        <taxon>Eukaryota</taxon>
        <taxon>Viridiplantae</taxon>
        <taxon>Chlorophyta</taxon>
        <taxon>Pyramimonadophyceae</taxon>
        <taxon>Pyramimonadales</taxon>
        <taxon>Pyramimonadaceae</taxon>
        <taxon>Cymbomonas</taxon>
    </lineage>
</organism>
<evidence type="ECO:0000256" key="1">
    <source>
        <dbReference type="SAM" id="MobiDB-lite"/>
    </source>
</evidence>
<reference evidence="2 3" key="1">
    <citation type="journal article" date="2015" name="Genome Biol. Evol.">
        <title>Comparative Genomics of a Bacterivorous Green Alga Reveals Evolutionary Causalities and Consequences of Phago-Mixotrophic Mode of Nutrition.</title>
        <authorList>
            <person name="Burns J.A."/>
            <person name="Paasch A."/>
            <person name="Narechania A."/>
            <person name="Kim E."/>
        </authorList>
    </citation>
    <scope>NUCLEOTIDE SEQUENCE [LARGE SCALE GENOMIC DNA]</scope>
    <source>
        <strain evidence="2 3">PLY_AMNH</strain>
    </source>
</reference>
<dbReference type="Proteomes" id="UP001190700">
    <property type="component" value="Unassembled WGS sequence"/>
</dbReference>